<dbReference type="Gene3D" id="1.10.10.60">
    <property type="entry name" value="Homeodomain-like"/>
    <property type="match status" value="2"/>
</dbReference>
<dbReference type="Proteomes" id="UP001595705">
    <property type="component" value="Unassembled WGS sequence"/>
</dbReference>
<keyword evidence="1" id="KW-0805">Transcription regulation</keyword>
<keyword evidence="3" id="KW-0804">Transcription</keyword>
<accession>A0ABV7XI64</accession>
<dbReference type="InterPro" id="IPR050204">
    <property type="entry name" value="AraC_XylS_family_regulators"/>
</dbReference>
<reference evidence="6" key="1">
    <citation type="journal article" date="2019" name="Int. J. Syst. Evol. Microbiol.">
        <title>The Global Catalogue of Microorganisms (GCM) 10K type strain sequencing project: providing services to taxonomists for standard genome sequencing and annotation.</title>
        <authorList>
            <consortium name="The Broad Institute Genomics Platform"/>
            <consortium name="The Broad Institute Genome Sequencing Center for Infectious Disease"/>
            <person name="Wu L."/>
            <person name="Ma J."/>
        </authorList>
    </citation>
    <scope>NUCLEOTIDE SEQUENCE [LARGE SCALE GENOMIC DNA]</scope>
    <source>
        <strain evidence="6">KCTC 42441</strain>
    </source>
</reference>
<dbReference type="RefSeq" id="WP_386742052.1">
    <property type="nucleotide sequence ID" value="NZ_JBHRYA010000001.1"/>
</dbReference>
<evidence type="ECO:0000313" key="6">
    <source>
        <dbReference type="Proteomes" id="UP001595705"/>
    </source>
</evidence>
<evidence type="ECO:0000256" key="3">
    <source>
        <dbReference type="ARBA" id="ARBA00023163"/>
    </source>
</evidence>
<dbReference type="PROSITE" id="PS01124">
    <property type="entry name" value="HTH_ARAC_FAMILY_2"/>
    <property type="match status" value="1"/>
</dbReference>
<dbReference type="EMBL" id="JBHRYA010000001">
    <property type="protein sequence ID" value="MFC3715037.1"/>
    <property type="molecule type" value="Genomic_DNA"/>
</dbReference>
<dbReference type="InterPro" id="IPR009057">
    <property type="entry name" value="Homeodomain-like_sf"/>
</dbReference>
<dbReference type="PANTHER" id="PTHR46796">
    <property type="entry name" value="HTH-TYPE TRANSCRIPTIONAL ACTIVATOR RHAS-RELATED"/>
    <property type="match status" value="1"/>
</dbReference>
<dbReference type="SUPFAM" id="SSF46689">
    <property type="entry name" value="Homeodomain-like"/>
    <property type="match status" value="2"/>
</dbReference>
<dbReference type="PRINTS" id="PR00032">
    <property type="entry name" value="HTHARAC"/>
</dbReference>
<protein>
    <submittedName>
        <fullName evidence="5">Helix-turn-helix transcriptional regulator</fullName>
    </submittedName>
</protein>
<dbReference type="InterPro" id="IPR018060">
    <property type="entry name" value="HTH_AraC"/>
</dbReference>
<feature type="domain" description="HTH araC/xylS-type" evidence="4">
    <location>
        <begin position="201"/>
        <end position="299"/>
    </location>
</feature>
<sequence length="308" mass="34382">MDDRKHFKPIPQPDVHSDTVRFHTLHFADEIQFQPRAGLSLDVIHARGRGTRLQMPAGWLSLCLPLSGRLHLGSAGSHWELPAGNWQAWRDSPLRVGCDGPGAWLALAGPLAAWQRRLHPHGSGRPEIFPRAGACPRDLRRLLVRLARVARGDMAAGEGPSRMVEAVCAAVVEQQRDLSALVTRCSGRTRQRRQQTMLRLLRVRHLIENCEGERPDLAQLARSASYSPWHLIRVHRDVFGETPSEYAARLRLQQAWTLVRDTRTSICEISEALGFESQSAFCRSFKRSFGCTATEVRSASGEAARLAA</sequence>
<keyword evidence="6" id="KW-1185">Reference proteome</keyword>
<dbReference type="InterPro" id="IPR020449">
    <property type="entry name" value="Tscrpt_reg_AraC-type_HTH"/>
</dbReference>
<dbReference type="PANTHER" id="PTHR46796:SF7">
    <property type="entry name" value="ARAC FAMILY TRANSCRIPTIONAL REGULATOR"/>
    <property type="match status" value="1"/>
</dbReference>
<gene>
    <name evidence="5" type="ORF">ACFONC_02575</name>
</gene>
<evidence type="ECO:0000313" key="5">
    <source>
        <dbReference type="EMBL" id="MFC3715037.1"/>
    </source>
</evidence>
<dbReference type="SMART" id="SM00342">
    <property type="entry name" value="HTH_ARAC"/>
    <property type="match status" value="1"/>
</dbReference>
<comment type="caution">
    <text evidence="5">The sequence shown here is derived from an EMBL/GenBank/DDBJ whole genome shotgun (WGS) entry which is preliminary data.</text>
</comment>
<name>A0ABV7XI64_9GAMM</name>
<evidence type="ECO:0000256" key="1">
    <source>
        <dbReference type="ARBA" id="ARBA00023015"/>
    </source>
</evidence>
<organism evidence="5 6">
    <name type="scientific">Luteimonas soli</name>
    <dbReference type="NCBI Taxonomy" id="1648966"/>
    <lineage>
        <taxon>Bacteria</taxon>
        <taxon>Pseudomonadati</taxon>
        <taxon>Pseudomonadota</taxon>
        <taxon>Gammaproteobacteria</taxon>
        <taxon>Lysobacterales</taxon>
        <taxon>Lysobacteraceae</taxon>
        <taxon>Luteimonas</taxon>
    </lineage>
</organism>
<keyword evidence="2" id="KW-0238">DNA-binding</keyword>
<evidence type="ECO:0000259" key="4">
    <source>
        <dbReference type="PROSITE" id="PS01124"/>
    </source>
</evidence>
<dbReference type="Pfam" id="PF12833">
    <property type="entry name" value="HTH_18"/>
    <property type="match status" value="1"/>
</dbReference>
<evidence type="ECO:0000256" key="2">
    <source>
        <dbReference type="ARBA" id="ARBA00023125"/>
    </source>
</evidence>
<proteinExistence type="predicted"/>